<dbReference type="EMBL" id="JAGPYM010000031">
    <property type="protein sequence ID" value="KAH6877092.1"/>
    <property type="molecule type" value="Genomic_DNA"/>
</dbReference>
<proteinExistence type="predicted"/>
<name>A0A9P9AGS1_9HYPO</name>
<dbReference type="AlphaFoldDB" id="A0A9P9AGS1"/>
<gene>
    <name evidence="1" type="ORF">B0T10DRAFT_464794</name>
</gene>
<keyword evidence="2" id="KW-1185">Reference proteome</keyword>
<accession>A0A9P9AGS1</accession>
<dbReference type="Proteomes" id="UP000777438">
    <property type="component" value="Unassembled WGS sequence"/>
</dbReference>
<reference evidence="1 2" key="1">
    <citation type="journal article" date="2021" name="Nat. Commun.">
        <title>Genetic determinants of endophytism in the Arabidopsis root mycobiome.</title>
        <authorList>
            <person name="Mesny F."/>
            <person name="Miyauchi S."/>
            <person name="Thiergart T."/>
            <person name="Pickel B."/>
            <person name="Atanasova L."/>
            <person name="Karlsson M."/>
            <person name="Huettel B."/>
            <person name="Barry K.W."/>
            <person name="Haridas S."/>
            <person name="Chen C."/>
            <person name="Bauer D."/>
            <person name="Andreopoulos W."/>
            <person name="Pangilinan J."/>
            <person name="LaButti K."/>
            <person name="Riley R."/>
            <person name="Lipzen A."/>
            <person name="Clum A."/>
            <person name="Drula E."/>
            <person name="Henrissat B."/>
            <person name="Kohler A."/>
            <person name="Grigoriev I.V."/>
            <person name="Martin F.M."/>
            <person name="Hacquard S."/>
        </authorList>
    </citation>
    <scope>NUCLEOTIDE SEQUENCE [LARGE SCALE GENOMIC DNA]</scope>
    <source>
        <strain evidence="1 2">MPI-CAGE-CH-0241</strain>
    </source>
</reference>
<comment type="caution">
    <text evidence="1">The sequence shown here is derived from an EMBL/GenBank/DDBJ whole genome shotgun (WGS) entry which is preliminary data.</text>
</comment>
<organism evidence="1 2">
    <name type="scientific">Thelonectria olida</name>
    <dbReference type="NCBI Taxonomy" id="1576542"/>
    <lineage>
        <taxon>Eukaryota</taxon>
        <taxon>Fungi</taxon>
        <taxon>Dikarya</taxon>
        <taxon>Ascomycota</taxon>
        <taxon>Pezizomycotina</taxon>
        <taxon>Sordariomycetes</taxon>
        <taxon>Hypocreomycetidae</taxon>
        <taxon>Hypocreales</taxon>
        <taxon>Nectriaceae</taxon>
        <taxon>Thelonectria</taxon>
    </lineage>
</organism>
<sequence length="281" mass="30958">MILPLIKLALHLSPEWPFLPNSPSGVVAQFSARESDSPGDIGLVDIQGWNGTEWPAYMDHRQNSSLFIELGGDPDGWTAAHVHKDAGFGGIGHHGVKGLVPSRSEIYMAYNVQFEEVDYGTSIWQWTNNDNTTMGGDPSPASLVFRTDADGHENHTLHLEAQPDPTYLLEKSSVWSQELEMGRNYSFGIVVNTHETEGFIQLYLDGNLTTLTDPFTGNRTQQLAGNFWPGPISSSDPKFGLWGGDNVNCDSYIYDVVIATRFDKMAEIARINDADGTVVLP</sequence>
<dbReference type="OrthoDB" id="3233795at2759"/>
<evidence type="ECO:0000313" key="2">
    <source>
        <dbReference type="Proteomes" id="UP000777438"/>
    </source>
</evidence>
<protein>
    <submittedName>
        <fullName evidence="1">Uncharacterized protein</fullName>
    </submittedName>
</protein>
<evidence type="ECO:0000313" key="1">
    <source>
        <dbReference type="EMBL" id="KAH6877092.1"/>
    </source>
</evidence>